<organism evidence="2 3">
    <name type="scientific">Streptomyces marispadix</name>
    <dbReference type="NCBI Taxonomy" id="2922868"/>
    <lineage>
        <taxon>Bacteria</taxon>
        <taxon>Bacillati</taxon>
        <taxon>Actinomycetota</taxon>
        <taxon>Actinomycetes</taxon>
        <taxon>Kitasatosporales</taxon>
        <taxon>Streptomycetaceae</taxon>
        <taxon>Streptomyces</taxon>
    </lineage>
</organism>
<evidence type="ECO:0000313" key="2">
    <source>
        <dbReference type="EMBL" id="MCH6159956.1"/>
    </source>
</evidence>
<proteinExistence type="predicted"/>
<dbReference type="RefSeq" id="WP_241057940.1">
    <property type="nucleotide sequence ID" value="NZ_JAKWJU010000002.1"/>
</dbReference>
<evidence type="ECO:0000313" key="3">
    <source>
        <dbReference type="Proteomes" id="UP001166784"/>
    </source>
</evidence>
<dbReference type="EMBL" id="JAKWJU010000002">
    <property type="protein sequence ID" value="MCH6159956.1"/>
    <property type="molecule type" value="Genomic_DNA"/>
</dbReference>
<comment type="caution">
    <text evidence="2">The sequence shown here is derived from an EMBL/GenBank/DDBJ whole genome shotgun (WGS) entry which is preliminary data.</text>
</comment>
<evidence type="ECO:0000256" key="1">
    <source>
        <dbReference type="SAM" id="Coils"/>
    </source>
</evidence>
<sequence length="399" mass="45178">MSNPTDVPVFFAPGQTDTNQYDRQALTYLVRECHSSVEHTLQLLESKSFEFHTTQTLHRDAIDVELIYRQCIPAACIATRYYLPIEEVADYLTLFTSCQTLILNHIDRHLDLSASYTIRDPQHLLADVRSVTCYAVASLYEGMTFARKGPGPAAAVSHMADVSSKIIQSMHHNYATRFDSAYLKQPEKLTELYRDETLSRHLGSGFYSSSVLGLNAYFDLPQPSNLPDILRDMRRLRQRVDELSDELSDLFEDTVTGLLTYPVAKLLISPEYHESAAKTILAIWEESEKIVAQHRGRPDHANKAMRTSGHLSKSFRDLMDLSIDAGVLEECRIEAHKLWCRIRGELQGLDSAIADPLAIVVDLKRAFLERLSEAAWNDDPPSHTFADIRRQVLEGRGPN</sequence>
<gene>
    <name evidence="2" type="ORF">MMA15_05840</name>
</gene>
<reference evidence="2" key="1">
    <citation type="submission" date="2022-03" db="EMBL/GenBank/DDBJ databases">
        <authorList>
            <person name="Santos J.D.N."/>
            <person name="Kallscheuer N."/>
            <person name="Jogler C."/>
            <person name="Lage O.M."/>
        </authorList>
    </citation>
    <scope>NUCLEOTIDE SEQUENCE</scope>
    <source>
        <strain evidence="2">M600PL45_2</strain>
    </source>
</reference>
<dbReference type="Proteomes" id="UP001166784">
    <property type="component" value="Unassembled WGS sequence"/>
</dbReference>
<keyword evidence="3" id="KW-1185">Reference proteome</keyword>
<accession>A0ABS9SUJ4</accession>
<feature type="coiled-coil region" evidence="1">
    <location>
        <begin position="226"/>
        <end position="253"/>
    </location>
</feature>
<reference evidence="2" key="2">
    <citation type="journal article" date="2023" name="Int. J. Syst. Evol. Microbiol.">
        <title>Streptomyces marispadix sp. nov., isolated from marine beach sediment of the Northern Coast of Portugal.</title>
        <authorList>
            <person name="dos Santos J.D.N."/>
            <person name="Vitorino I.R."/>
            <person name="Kallscheuer N."/>
            <person name="Srivastava A."/>
            <person name="Krautwurst S."/>
            <person name="Marz M."/>
            <person name="Jogler C."/>
            <person name="Lobo Da Cunha A."/>
            <person name="Catita J."/>
            <person name="Goncalves H."/>
            <person name="Gonzalez I."/>
            <person name="Reyes F."/>
            <person name="Lage O.M."/>
        </authorList>
    </citation>
    <scope>NUCLEOTIDE SEQUENCE</scope>
    <source>
        <strain evidence="2">M600PL45_2</strain>
    </source>
</reference>
<name>A0ABS9SUJ4_9ACTN</name>
<keyword evidence="1" id="KW-0175">Coiled coil</keyword>
<protein>
    <submittedName>
        <fullName evidence="2">Uncharacterized protein</fullName>
    </submittedName>
</protein>